<dbReference type="InterPro" id="IPR018445">
    <property type="entry name" value="Put_Phosphate_transp_reg"/>
</dbReference>
<gene>
    <name evidence="2" type="ORF">SAMN05216204_11362</name>
</gene>
<dbReference type="AlphaFoldDB" id="A0A1I1NFX4"/>
<comment type="similarity">
    <text evidence="1">Belongs to the UPF0111 family.</text>
</comment>
<dbReference type="STRING" id="1164594.SAMN05216204_11362"/>
<evidence type="ECO:0000313" key="3">
    <source>
        <dbReference type="Proteomes" id="UP000198639"/>
    </source>
</evidence>
<dbReference type="Gene3D" id="1.20.58.220">
    <property type="entry name" value="Phosphate transport system protein phou homolog 2, domain 2"/>
    <property type="match status" value="1"/>
</dbReference>
<evidence type="ECO:0008006" key="4">
    <source>
        <dbReference type="Google" id="ProtNLM"/>
    </source>
</evidence>
<dbReference type="InterPro" id="IPR052912">
    <property type="entry name" value="UPF0111_domain"/>
</dbReference>
<dbReference type="OrthoDB" id="9797568at2"/>
<dbReference type="InterPro" id="IPR038078">
    <property type="entry name" value="PhoU-like_sf"/>
</dbReference>
<dbReference type="Proteomes" id="UP000198639">
    <property type="component" value="Unassembled WGS sequence"/>
</dbReference>
<accession>A0A1I1NFX4</accession>
<evidence type="ECO:0000313" key="2">
    <source>
        <dbReference type="EMBL" id="SFC96385.1"/>
    </source>
</evidence>
<dbReference type="PANTHER" id="PTHR37298:SF1">
    <property type="entry name" value="UPF0111 PROTEIN YKAA"/>
    <property type="match status" value="1"/>
</dbReference>
<sequence length="208" mass="23586">MFGRLMPTEGKFFDLFNQHAALCVKGAQEMLGLMTNFDDLENRTHAVESIEKQADKITYACVDMLHKTFITPIDRDDIHKLITRMDDILDMMEDGAQTVSLYDLHAVTPEAKRLAELCLSCCLKVQEAVGMLHDMGNAQKIVAICEEIDRFESDADHVMRAAMSKLFRDEPDVRNLIKMKAIYEILETVTDRCEDVANIIEGIIVENA</sequence>
<dbReference type="Pfam" id="PF01865">
    <property type="entry name" value="PhoU_div"/>
    <property type="match status" value="1"/>
</dbReference>
<dbReference type="PANTHER" id="PTHR37298">
    <property type="entry name" value="UPF0111 PROTEIN YKAA"/>
    <property type="match status" value="1"/>
</dbReference>
<evidence type="ECO:0000256" key="1">
    <source>
        <dbReference type="ARBA" id="ARBA00008591"/>
    </source>
</evidence>
<organism evidence="2 3">
    <name type="scientific">Massilia yuzhufengensis</name>
    <dbReference type="NCBI Taxonomy" id="1164594"/>
    <lineage>
        <taxon>Bacteria</taxon>
        <taxon>Pseudomonadati</taxon>
        <taxon>Pseudomonadota</taxon>
        <taxon>Betaproteobacteria</taxon>
        <taxon>Burkholderiales</taxon>
        <taxon>Oxalobacteraceae</taxon>
        <taxon>Telluria group</taxon>
        <taxon>Massilia</taxon>
    </lineage>
</organism>
<dbReference type="RefSeq" id="WP_091874941.1">
    <property type="nucleotide sequence ID" value="NZ_FOLD01000013.1"/>
</dbReference>
<name>A0A1I1NFX4_9BURK</name>
<reference evidence="3" key="1">
    <citation type="submission" date="2016-10" db="EMBL/GenBank/DDBJ databases">
        <authorList>
            <person name="Varghese N."/>
            <person name="Submissions S."/>
        </authorList>
    </citation>
    <scope>NUCLEOTIDE SEQUENCE [LARGE SCALE GENOMIC DNA]</scope>
    <source>
        <strain evidence="3">CGMCC 1.12041</strain>
    </source>
</reference>
<protein>
    <recommendedName>
        <fullName evidence="4">Phosphate transport regulator</fullName>
    </recommendedName>
</protein>
<proteinExistence type="inferred from homology"/>
<keyword evidence="3" id="KW-1185">Reference proteome</keyword>
<dbReference type="EMBL" id="FOLD01000013">
    <property type="protein sequence ID" value="SFC96385.1"/>
    <property type="molecule type" value="Genomic_DNA"/>
</dbReference>